<keyword evidence="4 7" id="KW-0418">Kinase</keyword>
<evidence type="ECO:0000256" key="2">
    <source>
        <dbReference type="ARBA" id="ARBA00022679"/>
    </source>
</evidence>
<dbReference type="InterPro" id="IPR029056">
    <property type="entry name" value="Ribokinase-like"/>
</dbReference>
<evidence type="ECO:0000256" key="5">
    <source>
        <dbReference type="ARBA" id="ARBA00022840"/>
    </source>
</evidence>
<evidence type="ECO:0000313" key="8">
    <source>
        <dbReference type="Proteomes" id="UP000031184"/>
    </source>
</evidence>
<dbReference type="Gene3D" id="3.40.1190.20">
    <property type="match status" value="1"/>
</dbReference>
<name>A0A017H3S7_9FUSO</name>
<keyword evidence="5" id="KW-0067">ATP-binding</keyword>
<dbReference type="PATRIC" id="fig|1226633.4.peg.173"/>
<dbReference type="InterPro" id="IPR004625">
    <property type="entry name" value="PyrdxlKinase"/>
</dbReference>
<proteinExistence type="predicted"/>
<reference evidence="7 8" key="1">
    <citation type="submission" date="2013-08" db="EMBL/GenBank/DDBJ databases">
        <title>An opportunistic ruminal bacterium that causes liver abscesses in cattle.</title>
        <authorList>
            <person name="Benahmed F.H."/>
            <person name="Rasmussen M."/>
            <person name="Harbottle H."/>
            <person name="Soppet D."/>
            <person name="Nagaraja T.G."/>
            <person name="Davidson M."/>
        </authorList>
    </citation>
    <scope>NUCLEOTIDE SEQUENCE [LARGE SCALE GENOMIC DNA]</scope>
    <source>
        <strain evidence="7 8">B35</strain>
    </source>
</reference>
<dbReference type="GO" id="GO:0005829">
    <property type="term" value="C:cytosol"/>
    <property type="evidence" value="ECO:0007669"/>
    <property type="project" value="TreeGrafter"/>
</dbReference>
<evidence type="ECO:0000256" key="4">
    <source>
        <dbReference type="ARBA" id="ARBA00022777"/>
    </source>
</evidence>
<keyword evidence="3" id="KW-0547">Nucleotide-binding</keyword>
<dbReference type="GO" id="GO:0005524">
    <property type="term" value="F:ATP binding"/>
    <property type="evidence" value="ECO:0007669"/>
    <property type="project" value="UniProtKB-KW"/>
</dbReference>
<comment type="caution">
    <text evidence="7">The sequence shown here is derived from an EMBL/GenBank/DDBJ whole genome shotgun (WGS) entry which is preliminary data.</text>
</comment>
<dbReference type="Proteomes" id="UP000031184">
    <property type="component" value="Unassembled WGS sequence"/>
</dbReference>
<evidence type="ECO:0000256" key="1">
    <source>
        <dbReference type="ARBA" id="ARBA00012104"/>
    </source>
</evidence>
<gene>
    <name evidence="7" type="ORF">C095_00890</name>
</gene>
<dbReference type="Pfam" id="PF08543">
    <property type="entry name" value="Phos_pyr_kin"/>
    <property type="match status" value="1"/>
</dbReference>
<dbReference type="EMBL" id="AUZI01000007">
    <property type="protein sequence ID" value="KID50231.1"/>
    <property type="molecule type" value="Genomic_DNA"/>
</dbReference>
<dbReference type="SUPFAM" id="SSF53613">
    <property type="entry name" value="Ribokinase-like"/>
    <property type="match status" value="1"/>
</dbReference>
<protein>
    <recommendedName>
        <fullName evidence="1">pyridoxal kinase</fullName>
        <ecNumber evidence="1">2.7.1.35</ecNumber>
    </recommendedName>
</protein>
<evidence type="ECO:0000313" key="7">
    <source>
        <dbReference type="EMBL" id="KID50231.1"/>
    </source>
</evidence>
<dbReference type="GO" id="GO:0009443">
    <property type="term" value="P:pyridoxal 5'-phosphate salvage"/>
    <property type="evidence" value="ECO:0007669"/>
    <property type="project" value="InterPro"/>
</dbReference>
<accession>A0A017H3S7</accession>
<dbReference type="GO" id="GO:0008478">
    <property type="term" value="F:pyridoxal kinase activity"/>
    <property type="evidence" value="ECO:0007669"/>
    <property type="project" value="UniProtKB-EC"/>
</dbReference>
<evidence type="ECO:0000259" key="6">
    <source>
        <dbReference type="Pfam" id="PF08543"/>
    </source>
</evidence>
<dbReference type="RefSeq" id="WP_039120949.1">
    <property type="nucleotide sequence ID" value="NZ_AOJP01000009.1"/>
</dbReference>
<dbReference type="PANTHER" id="PTHR10534">
    <property type="entry name" value="PYRIDOXAL KINASE"/>
    <property type="match status" value="1"/>
</dbReference>
<dbReference type="CDD" id="cd01173">
    <property type="entry name" value="pyridoxal_pyridoxamine_kinase"/>
    <property type="match status" value="1"/>
</dbReference>
<dbReference type="NCBIfam" id="NF005491">
    <property type="entry name" value="PRK07105.1"/>
    <property type="match status" value="1"/>
</dbReference>
<evidence type="ECO:0000256" key="3">
    <source>
        <dbReference type="ARBA" id="ARBA00022741"/>
    </source>
</evidence>
<dbReference type="OrthoDB" id="9800808at2"/>
<organism evidence="7 8">
    <name type="scientific">Fusobacterium necrophorum subsp. funduliforme B35</name>
    <dbReference type="NCBI Taxonomy" id="1226633"/>
    <lineage>
        <taxon>Bacteria</taxon>
        <taxon>Fusobacteriati</taxon>
        <taxon>Fusobacteriota</taxon>
        <taxon>Fusobacteriia</taxon>
        <taxon>Fusobacteriales</taxon>
        <taxon>Fusobacteriaceae</taxon>
        <taxon>Fusobacterium</taxon>
    </lineage>
</organism>
<sequence>MNKKILLINDMPGYGKVALAAMTPILSTMGHSLYNLPTALVSNTLDYGKFEIMDTTDYMEKSLKIWEELNFSFDCISTGFIFTKRQVELILQYIDKKKQQGLFVMVDPIMGDQGKLYNGIKEETVDNMRKLSSVADIMVPNFTEACFLAKKYIGQTTVSLEEVKDLIQSLLQNGAKSVVITSVETKNKEHYVCGFDAVSDDYFFLPYCHIPIQFPGTGDIFSSVLLGNLLHGRSLEESVQKAMDIVYAFILKNKDNQDKFRGIAIEESLSFIK</sequence>
<keyword evidence="2" id="KW-0808">Transferase</keyword>
<dbReference type="EC" id="2.7.1.35" evidence="1"/>
<dbReference type="InterPro" id="IPR013749">
    <property type="entry name" value="PM/HMP-P_kinase-1"/>
</dbReference>
<dbReference type="AlphaFoldDB" id="A0A017H3S7"/>
<feature type="domain" description="Pyridoxamine kinase/Phosphomethylpyrimidine kinase" evidence="6">
    <location>
        <begin position="70"/>
        <end position="252"/>
    </location>
</feature>
<dbReference type="PANTHER" id="PTHR10534:SF2">
    <property type="entry name" value="PYRIDOXAL KINASE"/>
    <property type="match status" value="1"/>
</dbReference>